<dbReference type="Proteomes" id="UP000681722">
    <property type="component" value="Unassembled WGS sequence"/>
</dbReference>
<dbReference type="GO" id="GO:0008270">
    <property type="term" value="F:zinc ion binding"/>
    <property type="evidence" value="ECO:0007669"/>
    <property type="project" value="InterPro"/>
</dbReference>
<name>A0A813TYX5_9BILA</name>
<dbReference type="Proteomes" id="UP000663829">
    <property type="component" value="Unassembled WGS sequence"/>
</dbReference>
<evidence type="ECO:0000313" key="4">
    <source>
        <dbReference type="Proteomes" id="UP000663829"/>
    </source>
</evidence>
<proteinExistence type="predicted"/>
<dbReference type="InterPro" id="IPR018123">
    <property type="entry name" value="WWE-dom_subgr"/>
</dbReference>
<dbReference type="AlphaFoldDB" id="A0A813TYX5"/>
<dbReference type="Gene3D" id="3.30.720.50">
    <property type="match status" value="1"/>
</dbReference>
<evidence type="ECO:0000313" key="2">
    <source>
        <dbReference type="EMBL" id="CAF0820389.1"/>
    </source>
</evidence>
<dbReference type="InterPro" id="IPR004170">
    <property type="entry name" value="WWE_dom"/>
</dbReference>
<comment type="caution">
    <text evidence="2">The sequence shown here is derived from an EMBL/GenBank/DDBJ whole genome shotgun (WGS) entry which is preliminary data.</text>
</comment>
<dbReference type="PROSITE" id="PS50918">
    <property type="entry name" value="WWE"/>
    <property type="match status" value="1"/>
</dbReference>
<gene>
    <name evidence="2" type="ORF">GPM918_LOCUS4514</name>
    <name evidence="3" type="ORF">SRO942_LOCUS4507</name>
</gene>
<dbReference type="InterPro" id="IPR037197">
    <property type="entry name" value="WWE_dom_sf"/>
</dbReference>
<dbReference type="Pfam" id="PF02825">
    <property type="entry name" value="WWE"/>
    <property type="match status" value="1"/>
</dbReference>
<sequence length="265" mass="30642">MVSQAIKGVDQPRAQWYWKSNSDPWSTNGKKEWTKYADIESAIIEEAFNQKNKTKLAELENYSINLNDCIQISKSDPNEQRQIKRVLTSGNESPGLREERFFFPPALSKTFNDDWGKETYIFLSQWKKDKELSDAEIVEQAANGIIIEGKQLGKHQGLKTGDSYQQFYEIWVFLDVAGNTIERVKPAVDENTAKYETYNADLEAMEDTFRKVAEASEIEGWALMIHRKHRVVEQLRESRNEENADLNTMFPNKVVKPSTNLDHIK</sequence>
<reference evidence="2" key="1">
    <citation type="submission" date="2021-02" db="EMBL/GenBank/DDBJ databases">
        <authorList>
            <person name="Nowell W R."/>
        </authorList>
    </citation>
    <scope>NUCLEOTIDE SEQUENCE</scope>
</reference>
<evidence type="ECO:0000313" key="3">
    <source>
        <dbReference type="EMBL" id="CAF3606605.1"/>
    </source>
</evidence>
<accession>A0A813TYX5</accession>
<organism evidence="2 4">
    <name type="scientific">Didymodactylos carnosus</name>
    <dbReference type="NCBI Taxonomy" id="1234261"/>
    <lineage>
        <taxon>Eukaryota</taxon>
        <taxon>Metazoa</taxon>
        <taxon>Spiralia</taxon>
        <taxon>Gnathifera</taxon>
        <taxon>Rotifera</taxon>
        <taxon>Eurotatoria</taxon>
        <taxon>Bdelloidea</taxon>
        <taxon>Philodinida</taxon>
        <taxon>Philodinidae</taxon>
        <taxon>Didymodactylos</taxon>
    </lineage>
</organism>
<keyword evidence="4" id="KW-1185">Reference proteome</keyword>
<dbReference type="EMBL" id="CAJNOQ010000610">
    <property type="protein sequence ID" value="CAF0820389.1"/>
    <property type="molecule type" value="Genomic_DNA"/>
</dbReference>
<protein>
    <recommendedName>
        <fullName evidence="1">WWE domain-containing protein</fullName>
    </recommendedName>
</protein>
<dbReference type="EMBL" id="CAJOBC010000609">
    <property type="protein sequence ID" value="CAF3606605.1"/>
    <property type="molecule type" value="Genomic_DNA"/>
</dbReference>
<evidence type="ECO:0000259" key="1">
    <source>
        <dbReference type="PROSITE" id="PS50918"/>
    </source>
</evidence>
<feature type="domain" description="WWE" evidence="1">
    <location>
        <begin position="1"/>
        <end position="85"/>
    </location>
</feature>
<dbReference type="SUPFAM" id="SSF117839">
    <property type="entry name" value="WWE domain"/>
    <property type="match status" value="1"/>
</dbReference>
<dbReference type="SMART" id="SM00678">
    <property type="entry name" value="WWE"/>
    <property type="match status" value="1"/>
</dbReference>